<protein>
    <submittedName>
        <fullName evidence="2">Uncharacterized protein</fullName>
    </submittedName>
</protein>
<evidence type="ECO:0000313" key="2">
    <source>
        <dbReference type="EMBL" id="GGS74224.1"/>
    </source>
</evidence>
<feature type="compositionally biased region" description="Basic and acidic residues" evidence="1">
    <location>
        <begin position="53"/>
        <end position="62"/>
    </location>
</feature>
<sequence length="106" mass="10517">MQAEDGLNEAGNAGGRAPQSAEEPPGLEGGDSLLDQGPDLRMGPGAGAYHPGDGGRREEQIEACHGGDGPPRTYSSVAAMRWSQGRASGLPGSCAPGAVTSGSGSR</sequence>
<organism evidence="2 3">
    <name type="scientific">Streptomyces pseudogriseolus</name>
    <name type="common">Streptomyces gancidicus</name>
    <name type="synonym">Streptomyces rubiginosus</name>
    <dbReference type="NCBI Taxonomy" id="36817"/>
    <lineage>
        <taxon>Bacteria</taxon>
        <taxon>Bacillati</taxon>
        <taxon>Actinomycetota</taxon>
        <taxon>Actinomycetes</taxon>
        <taxon>Kitasatosporales</taxon>
        <taxon>Streptomycetaceae</taxon>
        <taxon>Streptomyces</taxon>
        <taxon>Streptomyces pseudogriseolus group</taxon>
    </lineage>
</organism>
<gene>
    <name evidence="2" type="ORF">GCM10010285_61250</name>
</gene>
<dbReference type="EMBL" id="BMTX01000031">
    <property type="protein sequence ID" value="GGS74224.1"/>
    <property type="molecule type" value="Genomic_DNA"/>
</dbReference>
<evidence type="ECO:0000256" key="1">
    <source>
        <dbReference type="SAM" id="MobiDB-lite"/>
    </source>
</evidence>
<name>A0ABQ2TLY8_STREZ</name>
<dbReference type="Proteomes" id="UP000597853">
    <property type="component" value="Unassembled WGS sequence"/>
</dbReference>
<feature type="region of interest" description="Disordered" evidence="1">
    <location>
        <begin position="1"/>
        <end position="106"/>
    </location>
</feature>
<comment type="caution">
    <text evidence="2">The sequence shown here is derived from an EMBL/GenBank/DDBJ whole genome shotgun (WGS) entry which is preliminary data.</text>
</comment>
<proteinExistence type="predicted"/>
<keyword evidence="3" id="KW-1185">Reference proteome</keyword>
<accession>A0ABQ2TLY8</accession>
<reference evidence="3" key="1">
    <citation type="journal article" date="2019" name="Int. J. Syst. Evol. Microbiol.">
        <title>The Global Catalogue of Microorganisms (GCM) 10K type strain sequencing project: providing services to taxonomists for standard genome sequencing and annotation.</title>
        <authorList>
            <consortium name="The Broad Institute Genomics Platform"/>
            <consortium name="The Broad Institute Genome Sequencing Center for Infectious Disease"/>
            <person name="Wu L."/>
            <person name="Ma J."/>
        </authorList>
    </citation>
    <scope>NUCLEOTIDE SEQUENCE [LARGE SCALE GENOMIC DNA]</scope>
    <source>
        <strain evidence="3">JCM 4416</strain>
    </source>
</reference>
<evidence type="ECO:0000313" key="3">
    <source>
        <dbReference type="Proteomes" id="UP000597853"/>
    </source>
</evidence>